<protein>
    <submittedName>
        <fullName evidence="1">Uncharacterized protein</fullName>
    </submittedName>
</protein>
<name>A0ACC0D684_9PEZI</name>
<organism evidence="1 2">
    <name type="scientific">Hypoxylon rubiginosum</name>
    <dbReference type="NCBI Taxonomy" id="110542"/>
    <lineage>
        <taxon>Eukaryota</taxon>
        <taxon>Fungi</taxon>
        <taxon>Dikarya</taxon>
        <taxon>Ascomycota</taxon>
        <taxon>Pezizomycotina</taxon>
        <taxon>Sordariomycetes</taxon>
        <taxon>Xylariomycetidae</taxon>
        <taxon>Xylariales</taxon>
        <taxon>Hypoxylaceae</taxon>
        <taxon>Hypoxylon</taxon>
    </lineage>
</organism>
<comment type="caution">
    <text evidence="1">The sequence shown here is derived from an EMBL/GenBank/DDBJ whole genome shotgun (WGS) entry which is preliminary data.</text>
</comment>
<evidence type="ECO:0000313" key="1">
    <source>
        <dbReference type="EMBL" id="KAI6088192.1"/>
    </source>
</evidence>
<sequence>MLSSIAASFLLGLVSLTHAAPTAIVLTPRASASDVGDAQNSWAADTSRVSQFLSAAPDLSGSDLVEQAQAALDIFNGELAYKAVLDGVFGGDPAVQAAAATLARPGTFQFVANGLQQFTTEGAGMDKTAVDILVSRINRARCRDVLPAIDAYLKAASAFLNNGLLMVANRPDNCQ</sequence>
<dbReference type="Proteomes" id="UP001497680">
    <property type="component" value="Unassembled WGS sequence"/>
</dbReference>
<evidence type="ECO:0000313" key="2">
    <source>
        <dbReference type="Proteomes" id="UP001497680"/>
    </source>
</evidence>
<dbReference type="EMBL" id="MU394303">
    <property type="protein sequence ID" value="KAI6088192.1"/>
    <property type="molecule type" value="Genomic_DNA"/>
</dbReference>
<proteinExistence type="predicted"/>
<accession>A0ACC0D684</accession>
<reference evidence="1 2" key="1">
    <citation type="journal article" date="2022" name="New Phytol.">
        <title>Ecological generalism drives hyperdiversity of secondary metabolite gene clusters in xylarialean endophytes.</title>
        <authorList>
            <person name="Franco M.E.E."/>
            <person name="Wisecaver J.H."/>
            <person name="Arnold A.E."/>
            <person name="Ju Y.M."/>
            <person name="Slot J.C."/>
            <person name="Ahrendt S."/>
            <person name="Moore L.P."/>
            <person name="Eastman K.E."/>
            <person name="Scott K."/>
            <person name="Konkel Z."/>
            <person name="Mondo S.J."/>
            <person name="Kuo A."/>
            <person name="Hayes R.D."/>
            <person name="Haridas S."/>
            <person name="Andreopoulos B."/>
            <person name="Riley R."/>
            <person name="LaButti K."/>
            <person name="Pangilinan J."/>
            <person name="Lipzen A."/>
            <person name="Amirebrahimi M."/>
            <person name="Yan J."/>
            <person name="Adam C."/>
            <person name="Keymanesh K."/>
            <person name="Ng V."/>
            <person name="Louie K."/>
            <person name="Northen T."/>
            <person name="Drula E."/>
            <person name="Henrissat B."/>
            <person name="Hsieh H.M."/>
            <person name="Youens-Clark K."/>
            <person name="Lutzoni F."/>
            <person name="Miadlikowska J."/>
            <person name="Eastwood D.C."/>
            <person name="Hamelin R.C."/>
            <person name="Grigoriev I.V."/>
            <person name="U'Ren J.M."/>
        </authorList>
    </citation>
    <scope>NUCLEOTIDE SEQUENCE [LARGE SCALE GENOMIC DNA]</scope>
    <source>
        <strain evidence="1 2">ER1909</strain>
    </source>
</reference>
<gene>
    <name evidence="1" type="ORF">F4821DRAFT_234832</name>
</gene>
<keyword evidence="2" id="KW-1185">Reference proteome</keyword>